<feature type="transmembrane region" description="Helical" evidence="8">
    <location>
        <begin position="83"/>
        <end position="103"/>
    </location>
</feature>
<dbReference type="InterPro" id="IPR001905">
    <property type="entry name" value="Ammonium_transpt"/>
</dbReference>
<feature type="domain" description="Ammonium transporter AmtB-like" evidence="9">
    <location>
        <begin position="83"/>
        <end position="490"/>
    </location>
</feature>
<feature type="transmembrane region" description="Helical" evidence="8">
    <location>
        <begin position="397"/>
        <end position="416"/>
    </location>
</feature>
<keyword evidence="7 8" id="KW-0924">Ammonia transport</keyword>
<feature type="transmembrane region" description="Helical" evidence="8">
    <location>
        <begin position="115"/>
        <end position="133"/>
    </location>
</feature>
<accession>A0A318QZ80</accession>
<dbReference type="InterPro" id="IPR018047">
    <property type="entry name" value="Ammonium_transpt_CS"/>
</dbReference>
<dbReference type="GO" id="GO:0008519">
    <property type="term" value="F:ammonium channel activity"/>
    <property type="evidence" value="ECO:0007669"/>
    <property type="project" value="InterPro"/>
</dbReference>
<evidence type="ECO:0000256" key="6">
    <source>
        <dbReference type="ARBA" id="ARBA00023136"/>
    </source>
</evidence>
<evidence type="ECO:0000256" key="5">
    <source>
        <dbReference type="ARBA" id="ARBA00022989"/>
    </source>
</evidence>
<protein>
    <recommendedName>
        <fullName evidence="8">Ammonium transporter</fullName>
    </recommendedName>
</protein>
<evidence type="ECO:0000256" key="1">
    <source>
        <dbReference type="ARBA" id="ARBA00004141"/>
    </source>
</evidence>
<evidence type="ECO:0000256" key="3">
    <source>
        <dbReference type="ARBA" id="ARBA00022448"/>
    </source>
</evidence>
<dbReference type="SUPFAM" id="SSF111352">
    <property type="entry name" value="Ammonium transporter"/>
    <property type="match status" value="1"/>
</dbReference>
<dbReference type="GO" id="GO:0097272">
    <property type="term" value="P:ammonium homeostasis"/>
    <property type="evidence" value="ECO:0007669"/>
    <property type="project" value="TreeGrafter"/>
</dbReference>
<evidence type="ECO:0000256" key="7">
    <source>
        <dbReference type="ARBA" id="ARBA00023177"/>
    </source>
</evidence>
<evidence type="ECO:0000256" key="8">
    <source>
        <dbReference type="RuleBase" id="RU362002"/>
    </source>
</evidence>
<dbReference type="Proteomes" id="UP000247807">
    <property type="component" value="Unassembled WGS sequence"/>
</dbReference>
<feature type="transmembrane region" description="Helical" evidence="8">
    <location>
        <begin position="436"/>
        <end position="459"/>
    </location>
</feature>
<feature type="transmembrane region" description="Helical" evidence="8">
    <location>
        <begin position="207"/>
        <end position="228"/>
    </location>
</feature>
<keyword evidence="6 8" id="KW-0472">Membrane</keyword>
<dbReference type="PROSITE" id="PS01219">
    <property type="entry name" value="AMMONIUM_TRANSP"/>
    <property type="match status" value="1"/>
</dbReference>
<proteinExistence type="inferred from homology"/>
<dbReference type="Pfam" id="PF00909">
    <property type="entry name" value="Ammonium_transp"/>
    <property type="match status" value="1"/>
</dbReference>
<evidence type="ECO:0000313" key="10">
    <source>
        <dbReference type="EMBL" id="PYE02496.1"/>
    </source>
</evidence>
<feature type="transmembrane region" description="Helical" evidence="8">
    <location>
        <begin position="41"/>
        <end position="63"/>
    </location>
</feature>
<keyword evidence="3 8" id="KW-0813">Transport</keyword>
<evidence type="ECO:0000313" key="11">
    <source>
        <dbReference type="Proteomes" id="UP000247807"/>
    </source>
</evidence>
<dbReference type="EMBL" id="QJUE01000002">
    <property type="protein sequence ID" value="PYE02496.1"/>
    <property type="molecule type" value="Genomic_DNA"/>
</dbReference>
<comment type="caution">
    <text evidence="10">The sequence shown here is derived from an EMBL/GenBank/DDBJ whole genome shotgun (WGS) entry which is preliminary data.</text>
</comment>
<evidence type="ECO:0000256" key="2">
    <source>
        <dbReference type="ARBA" id="ARBA00005887"/>
    </source>
</evidence>
<dbReference type="OrthoDB" id="9814202at2"/>
<dbReference type="AlphaFoldDB" id="A0A318QZ80"/>
<keyword evidence="4 8" id="KW-0812">Transmembrane</keyword>
<name>A0A318QZ80_PROMR</name>
<evidence type="ECO:0000259" key="9">
    <source>
        <dbReference type="Pfam" id="PF00909"/>
    </source>
</evidence>
<dbReference type="InterPro" id="IPR029020">
    <property type="entry name" value="Ammonium/urea_transptr"/>
</dbReference>
<reference evidence="10 11" key="1">
    <citation type="journal article" date="2018" name="Appl. Environ. Microbiol.">
        <title>Genome rearrangement shapes Prochlorococcus ecological adaptation.</title>
        <authorList>
            <person name="Yan W."/>
            <person name="Wei S."/>
            <person name="Wang Q."/>
            <person name="Xiao X."/>
            <person name="Zeng Q."/>
            <person name="Jiao N."/>
            <person name="Zhang R."/>
        </authorList>
    </citation>
    <scope>NUCLEOTIDE SEQUENCE [LARGE SCALE GENOMIC DNA]</scope>
    <source>
        <strain evidence="10 11">XMU1408</strain>
    </source>
</reference>
<feature type="transmembrane region" description="Helical" evidence="8">
    <location>
        <begin position="310"/>
        <end position="334"/>
    </location>
</feature>
<feature type="transmembrane region" description="Helical" evidence="8">
    <location>
        <begin position="341"/>
        <end position="358"/>
    </location>
</feature>
<sequence length="496" mass="51444">MTTALQSPPRRTTSRLQDASLLNGPMLLLRSIKGFRRSQSWAWLASVPLALLGLGVFTFSARAEVALSDLTGPQAAAFLADNLWLFIATILVIFMNAGFAMVEAGMCRQKNAVNILAKNLFVFALAVTAYWVIGYSLMYGGSVIDGWLYFQGLFVDPDPSGALECAAAGDTGCLVPAVDFLFQSAFAGTAATIVSGLVAERVKFGEFVVFSIVLTAFIYPIAGSWQWNGGWLSELGFIDFAGSSIVHSVGGWAGLVGAMLLGPRIGKFVDGKAQAMPGHNMAIATLGALILWIGWYGFNPGSELAMDQYVAYVAVTTTLAAAGGAIAATVLSTITSGKPDLTMIINGILAGLVSITAGCGNMTFAGSWLAGAVGGLIVVVAVAALDSAGIDDPVGAFSVHGVCGVWGTIVIGLWGVDGMDPGAAGIGLLNGGGINQFFIQALGAAAYGIWTVVTCWIAWQIIGGFFGGIRVSEAEEIQGLDIGEHGMEAYPDFASS</sequence>
<feature type="transmembrane region" description="Helical" evidence="8">
    <location>
        <begin position="240"/>
        <end position="261"/>
    </location>
</feature>
<organism evidence="10 11">
    <name type="scientific">Prochlorococcus marinus XMU1408</name>
    <dbReference type="NCBI Taxonomy" id="2213228"/>
    <lineage>
        <taxon>Bacteria</taxon>
        <taxon>Bacillati</taxon>
        <taxon>Cyanobacteriota</taxon>
        <taxon>Cyanophyceae</taxon>
        <taxon>Synechococcales</taxon>
        <taxon>Prochlorococcaceae</taxon>
        <taxon>Prochlorococcus</taxon>
    </lineage>
</organism>
<gene>
    <name evidence="10" type="ORF">DNJ73_01630</name>
</gene>
<dbReference type="InterPro" id="IPR024041">
    <property type="entry name" value="NH4_transpt_AmtB-like_dom"/>
</dbReference>
<feature type="transmembrane region" description="Helical" evidence="8">
    <location>
        <begin position="281"/>
        <end position="298"/>
    </location>
</feature>
<dbReference type="PANTHER" id="PTHR11730">
    <property type="entry name" value="AMMONIUM TRANSPORTER"/>
    <property type="match status" value="1"/>
</dbReference>
<feature type="transmembrane region" description="Helical" evidence="8">
    <location>
        <begin position="364"/>
        <end position="385"/>
    </location>
</feature>
<dbReference type="PANTHER" id="PTHR11730:SF89">
    <property type="entry name" value="AMMONIUM TRANSPORTER SLL0108-RELATED"/>
    <property type="match status" value="1"/>
</dbReference>
<comment type="subcellular location">
    <subcellularLocation>
        <location evidence="8">Cell membrane</location>
        <topology evidence="8">Multi-pass membrane protein</topology>
    </subcellularLocation>
    <subcellularLocation>
        <location evidence="1">Membrane</location>
        <topology evidence="1">Multi-pass membrane protein</topology>
    </subcellularLocation>
</comment>
<evidence type="ECO:0000256" key="4">
    <source>
        <dbReference type="ARBA" id="ARBA00022692"/>
    </source>
</evidence>
<feature type="transmembrane region" description="Helical" evidence="8">
    <location>
        <begin position="180"/>
        <end position="200"/>
    </location>
</feature>
<comment type="similarity">
    <text evidence="2 8">Belongs to the ammonia transporter channel (TC 1.A.11.2) family.</text>
</comment>
<dbReference type="RefSeq" id="WP_158465991.1">
    <property type="nucleotide sequence ID" value="NZ_QJUE01000002.1"/>
</dbReference>
<dbReference type="NCBIfam" id="TIGR00836">
    <property type="entry name" value="amt"/>
    <property type="match status" value="1"/>
</dbReference>
<keyword evidence="5 8" id="KW-1133">Transmembrane helix</keyword>
<dbReference type="Gene3D" id="1.10.3430.10">
    <property type="entry name" value="Ammonium transporter AmtB like domains"/>
    <property type="match status" value="1"/>
</dbReference>
<dbReference type="GO" id="GO:0005886">
    <property type="term" value="C:plasma membrane"/>
    <property type="evidence" value="ECO:0007669"/>
    <property type="project" value="UniProtKB-SubCell"/>
</dbReference>